<evidence type="ECO:0000256" key="1">
    <source>
        <dbReference type="SAM" id="MobiDB-lite"/>
    </source>
</evidence>
<organism evidence="2 3">
    <name type="scientific">Modestobacter marinus</name>
    <dbReference type="NCBI Taxonomy" id="477641"/>
    <lineage>
        <taxon>Bacteria</taxon>
        <taxon>Bacillati</taxon>
        <taxon>Actinomycetota</taxon>
        <taxon>Actinomycetes</taxon>
        <taxon>Geodermatophilales</taxon>
        <taxon>Geodermatophilaceae</taxon>
        <taxon>Modestobacter</taxon>
    </lineage>
</organism>
<accession>A0ABQ2FYW3</accession>
<dbReference type="EMBL" id="BMMI01000004">
    <property type="protein sequence ID" value="GGL66604.1"/>
    <property type="molecule type" value="Genomic_DNA"/>
</dbReference>
<evidence type="ECO:0000313" key="3">
    <source>
        <dbReference type="Proteomes" id="UP000648663"/>
    </source>
</evidence>
<dbReference type="Proteomes" id="UP000648663">
    <property type="component" value="Unassembled WGS sequence"/>
</dbReference>
<proteinExistence type="predicted"/>
<sequence length="127" mass="13362">MEGHLGEVLAQPPGGEQVQQQEGQRLQQHAEQPEDDGVEQRPAESAGRVRPDGGERDRALAEEAGCQRDAGVDRAFLVDVLGQVAGGEQVESEGAHHEQQDADAGVGDGVADAGQHRGPPSWGTAER</sequence>
<reference evidence="3" key="1">
    <citation type="journal article" date="2019" name="Int. J. Syst. Evol. Microbiol.">
        <title>The Global Catalogue of Microorganisms (GCM) 10K type strain sequencing project: providing services to taxonomists for standard genome sequencing and annotation.</title>
        <authorList>
            <consortium name="The Broad Institute Genomics Platform"/>
            <consortium name="The Broad Institute Genome Sequencing Center for Infectious Disease"/>
            <person name="Wu L."/>
            <person name="Ma J."/>
        </authorList>
    </citation>
    <scope>NUCLEOTIDE SEQUENCE [LARGE SCALE GENOMIC DNA]</scope>
    <source>
        <strain evidence="3">CGMCC 4.5581</strain>
    </source>
</reference>
<evidence type="ECO:0000313" key="2">
    <source>
        <dbReference type="EMBL" id="GGL66604.1"/>
    </source>
</evidence>
<comment type="caution">
    <text evidence="2">The sequence shown here is derived from an EMBL/GenBank/DDBJ whole genome shotgun (WGS) entry which is preliminary data.</text>
</comment>
<gene>
    <name evidence="2" type="ORF">GCM10011589_23690</name>
</gene>
<feature type="region of interest" description="Disordered" evidence="1">
    <location>
        <begin position="87"/>
        <end position="127"/>
    </location>
</feature>
<protein>
    <submittedName>
        <fullName evidence="2">Uncharacterized protein</fullName>
    </submittedName>
</protein>
<name>A0ABQ2FYW3_9ACTN</name>
<feature type="compositionally biased region" description="Low complexity" evidence="1">
    <location>
        <begin position="102"/>
        <end position="113"/>
    </location>
</feature>
<feature type="compositionally biased region" description="Basic and acidic residues" evidence="1">
    <location>
        <begin position="38"/>
        <end position="61"/>
    </location>
</feature>
<feature type="region of interest" description="Disordered" evidence="1">
    <location>
        <begin position="1"/>
        <end position="72"/>
    </location>
</feature>
<feature type="compositionally biased region" description="Low complexity" evidence="1">
    <location>
        <begin position="11"/>
        <end position="30"/>
    </location>
</feature>
<keyword evidence="3" id="KW-1185">Reference proteome</keyword>